<evidence type="ECO:0000256" key="4">
    <source>
        <dbReference type="ARBA" id="ARBA00022806"/>
    </source>
</evidence>
<dbReference type="EMBL" id="RXIL01000079">
    <property type="protein sequence ID" value="RZN69386.1"/>
    <property type="molecule type" value="Genomic_DNA"/>
</dbReference>
<keyword evidence="3" id="KW-0378">Hydrolase</keyword>
<dbReference type="CDD" id="cd17926">
    <property type="entry name" value="DEXHc_RE"/>
    <property type="match status" value="1"/>
</dbReference>
<dbReference type="InterPro" id="IPR014001">
    <property type="entry name" value="Helicase_ATP-bd"/>
</dbReference>
<evidence type="ECO:0000256" key="7">
    <source>
        <dbReference type="ARBA" id="ARBA00034617"/>
    </source>
</evidence>
<dbReference type="PROSITE" id="PS51194">
    <property type="entry name" value="HELICASE_CTER"/>
    <property type="match status" value="1"/>
</dbReference>
<organism evidence="12 13">
    <name type="scientific">Candidatus Methanolliviera hydrocarbonicum</name>
    <dbReference type="NCBI Taxonomy" id="2491085"/>
    <lineage>
        <taxon>Archaea</taxon>
        <taxon>Methanobacteriati</taxon>
        <taxon>Methanobacteriota</taxon>
        <taxon>Candidatus Methanoliparia</taxon>
        <taxon>Candidatus Methanoliparales</taxon>
        <taxon>Candidatus Methanollivieraceae</taxon>
        <taxon>Candidatus Methanolliviera</taxon>
    </lineage>
</organism>
<evidence type="ECO:0000256" key="9">
    <source>
        <dbReference type="ARBA" id="ARBA00048988"/>
    </source>
</evidence>
<evidence type="ECO:0000259" key="11">
    <source>
        <dbReference type="PROSITE" id="PS51194"/>
    </source>
</evidence>
<dbReference type="InterPro" id="IPR027417">
    <property type="entry name" value="P-loop_NTPase"/>
</dbReference>
<dbReference type="InterPro" id="IPR006935">
    <property type="entry name" value="Helicase/UvrB_N"/>
</dbReference>
<dbReference type="InterPro" id="IPR040699">
    <property type="entry name" value="XPB_DRD"/>
</dbReference>
<dbReference type="SUPFAM" id="SSF52540">
    <property type="entry name" value="P-loop containing nucleoside triphosphate hydrolases"/>
    <property type="match status" value="2"/>
</dbReference>
<evidence type="ECO:0000313" key="12">
    <source>
        <dbReference type="EMBL" id="RZN69386.1"/>
    </source>
</evidence>
<accession>A0A520KWK4</accession>
<feature type="domain" description="Helicase C-terminal" evidence="11">
    <location>
        <begin position="316"/>
        <end position="446"/>
    </location>
</feature>
<protein>
    <recommendedName>
        <fullName evidence="8">DNA 3'-5' helicase</fullName>
        <ecNumber evidence="8">5.6.2.4</ecNumber>
    </recommendedName>
</protein>
<evidence type="ECO:0000256" key="6">
    <source>
        <dbReference type="ARBA" id="ARBA00023235"/>
    </source>
</evidence>
<comment type="catalytic activity">
    <reaction evidence="7">
        <text>Couples ATP hydrolysis with the unwinding of duplex DNA by translocating in the 3'-5' direction.</text>
        <dbReference type="EC" id="5.6.2.4"/>
    </reaction>
</comment>
<dbReference type="Pfam" id="PF16203">
    <property type="entry name" value="ERCC3_RAD25_C"/>
    <property type="match status" value="1"/>
</dbReference>
<comment type="catalytic activity">
    <reaction evidence="9">
        <text>ATP + H2O = ADP + phosphate + H(+)</text>
        <dbReference type="Rhea" id="RHEA:13065"/>
        <dbReference type="ChEBI" id="CHEBI:15377"/>
        <dbReference type="ChEBI" id="CHEBI:15378"/>
        <dbReference type="ChEBI" id="CHEBI:30616"/>
        <dbReference type="ChEBI" id="CHEBI:43474"/>
        <dbReference type="ChEBI" id="CHEBI:456216"/>
        <dbReference type="EC" id="5.6.2.4"/>
    </reaction>
</comment>
<evidence type="ECO:0000256" key="3">
    <source>
        <dbReference type="ARBA" id="ARBA00022801"/>
    </source>
</evidence>
<dbReference type="Gene3D" id="3.40.1170.30">
    <property type="match status" value="1"/>
</dbReference>
<evidence type="ECO:0000256" key="5">
    <source>
        <dbReference type="ARBA" id="ARBA00022840"/>
    </source>
</evidence>
<dbReference type="Gene3D" id="6.10.140.1180">
    <property type="match status" value="1"/>
</dbReference>
<dbReference type="GO" id="GO:0043138">
    <property type="term" value="F:3'-5' DNA helicase activity"/>
    <property type="evidence" value="ECO:0007669"/>
    <property type="project" value="UniProtKB-EC"/>
</dbReference>
<dbReference type="Pfam" id="PF04851">
    <property type="entry name" value="ResIII"/>
    <property type="match status" value="1"/>
</dbReference>
<dbReference type="InterPro" id="IPR050615">
    <property type="entry name" value="ATP-dep_DNA_Helicase"/>
</dbReference>
<dbReference type="GO" id="GO:0016787">
    <property type="term" value="F:hydrolase activity"/>
    <property type="evidence" value="ECO:0007669"/>
    <property type="project" value="UniProtKB-KW"/>
</dbReference>
<feature type="domain" description="Helicase ATP-binding" evidence="10">
    <location>
        <begin position="82"/>
        <end position="207"/>
    </location>
</feature>
<gene>
    <name evidence="12" type="ORF">EF807_04570</name>
</gene>
<dbReference type="CDD" id="cd18789">
    <property type="entry name" value="SF2_C_XPB"/>
    <property type="match status" value="1"/>
</dbReference>
<reference evidence="12 13" key="1">
    <citation type="journal article" date="2019" name="Nat. Microbiol.">
        <title>Wide diversity of methane and short-chain alkane metabolisms in uncultured archaea.</title>
        <authorList>
            <person name="Borrel G."/>
            <person name="Adam P.S."/>
            <person name="McKay L.J."/>
            <person name="Chen L.X."/>
            <person name="Sierra-Garcia I.N."/>
            <person name="Sieber C.M."/>
            <person name="Letourneur Q."/>
            <person name="Ghozlane A."/>
            <person name="Andersen G.L."/>
            <person name="Li W.J."/>
            <person name="Hallam S.J."/>
            <person name="Muyzer G."/>
            <person name="de Oliveira V.M."/>
            <person name="Inskeep W.P."/>
            <person name="Banfield J.F."/>
            <person name="Gribaldo S."/>
        </authorList>
    </citation>
    <scope>NUCLEOTIDE SEQUENCE [LARGE SCALE GENOMIC DNA]</scope>
    <source>
        <strain evidence="12">NM1b</strain>
    </source>
</reference>
<dbReference type="InterPro" id="IPR001650">
    <property type="entry name" value="Helicase_C-like"/>
</dbReference>
<proteinExistence type="inferred from homology"/>
<dbReference type="EC" id="5.6.2.4" evidence="8"/>
<dbReference type="Pfam" id="PF18458">
    <property type="entry name" value="XPB_DRD"/>
    <property type="match status" value="1"/>
</dbReference>
<dbReference type="PANTHER" id="PTHR11274">
    <property type="entry name" value="RAD25/XP-B DNA REPAIR HELICASE"/>
    <property type="match status" value="1"/>
</dbReference>
<keyword evidence="4 12" id="KW-0347">Helicase</keyword>
<keyword evidence="6" id="KW-0413">Isomerase</keyword>
<dbReference type="SMART" id="SM00490">
    <property type="entry name" value="HELICc"/>
    <property type="match status" value="1"/>
</dbReference>
<dbReference type="GO" id="GO:0005524">
    <property type="term" value="F:ATP binding"/>
    <property type="evidence" value="ECO:0007669"/>
    <property type="project" value="UniProtKB-KW"/>
</dbReference>
<dbReference type="PROSITE" id="PS51192">
    <property type="entry name" value="HELICASE_ATP_BIND_1"/>
    <property type="match status" value="1"/>
</dbReference>
<dbReference type="SMART" id="SM00487">
    <property type="entry name" value="DEXDc"/>
    <property type="match status" value="1"/>
</dbReference>
<dbReference type="GO" id="GO:0003677">
    <property type="term" value="F:DNA binding"/>
    <property type="evidence" value="ECO:0007669"/>
    <property type="project" value="InterPro"/>
</dbReference>
<comment type="similarity">
    <text evidence="1">Belongs to the helicase family. RAD25/XPB subfamily.</text>
</comment>
<evidence type="ECO:0000256" key="2">
    <source>
        <dbReference type="ARBA" id="ARBA00022741"/>
    </source>
</evidence>
<dbReference type="Gene3D" id="3.40.50.300">
    <property type="entry name" value="P-loop containing nucleotide triphosphate hydrolases"/>
    <property type="match status" value="2"/>
</dbReference>
<evidence type="ECO:0000256" key="1">
    <source>
        <dbReference type="ARBA" id="ARBA00006637"/>
    </source>
</evidence>
<dbReference type="InterPro" id="IPR032438">
    <property type="entry name" value="ERCC3_RAD25_C"/>
</dbReference>
<evidence type="ECO:0000259" key="10">
    <source>
        <dbReference type="PROSITE" id="PS51192"/>
    </source>
</evidence>
<evidence type="ECO:0000313" key="13">
    <source>
        <dbReference type="Proteomes" id="UP000320766"/>
    </source>
</evidence>
<dbReference type="AlphaFoldDB" id="A0A520KWK4"/>
<comment type="caution">
    <text evidence="12">The sequence shown here is derived from an EMBL/GenBank/DDBJ whole genome shotgun (WGS) entry which is preliminary data.</text>
</comment>
<keyword evidence="2" id="KW-0547">Nucleotide-binding</keyword>
<keyword evidence="5" id="KW-0067">ATP-binding</keyword>
<sequence length="446" mass="50802">MDQIRLTYEKGTILVKGNIRVPNTAWDSRSNAHRAMAIYYKDILDYLERSKIDFSDDVLELIPAPFFKSSIKLRRYQQDALDSWLMAEKRGVIVLPTGSGKTLIALKAISTLNLSAIVIVPTLDLIGQWRSRISEEFDVAVGMYGGGEHILQPVTVATYDTAYIMAGEIGNRFSLVIFDEVHHLPSSGYAHIAEMFASPYRMGLTATYERGDGLHSELPRLVGGKIYEIDVDALSGRYLSNYSLERITVDLTPEEEKLYEHNRDIFKTYLRNHHIILKTPRDFQRFVMRTGRDRGAREALLARNRAEKIALNSSSKITALKKILKRHLDDRTIIFTQHNSLVHLISKKFLIPSITYKTPLKERAEILKNFKTGRYRLIVTSKVLDEGVDVPEASIGIILSGSGSRREFIQRLGRILRPKRKAAILYEIVSRKTTEVGTARRRKEPL</sequence>
<dbReference type="Proteomes" id="UP000320766">
    <property type="component" value="Unassembled WGS sequence"/>
</dbReference>
<name>A0A520KWK4_9EURY</name>
<evidence type="ECO:0000256" key="8">
    <source>
        <dbReference type="ARBA" id="ARBA00034808"/>
    </source>
</evidence>
<dbReference type="PANTHER" id="PTHR11274:SF0">
    <property type="entry name" value="GENERAL TRANSCRIPTION AND DNA REPAIR FACTOR IIH HELICASE SUBUNIT XPB"/>
    <property type="match status" value="1"/>
</dbReference>